<keyword evidence="3 8" id="KW-0812">Transmembrane</keyword>
<dbReference type="EMBL" id="JJQH01000072">
    <property type="protein sequence ID" value="KKH41503.1"/>
    <property type="molecule type" value="Genomic_DNA"/>
</dbReference>
<evidence type="ECO:0000256" key="8">
    <source>
        <dbReference type="SAM" id="Phobius"/>
    </source>
</evidence>
<dbReference type="Proteomes" id="UP000034279">
    <property type="component" value="Unassembled WGS sequence"/>
</dbReference>
<dbReference type="Proteomes" id="UP000034758">
    <property type="component" value="Unassembled WGS sequence"/>
</dbReference>
<keyword evidence="5" id="KW-1278">Translocase</keyword>
<dbReference type="EMBL" id="JJQT01000017">
    <property type="protein sequence ID" value="KKH82939.1"/>
    <property type="molecule type" value="Genomic_DNA"/>
</dbReference>
<keyword evidence="4" id="KW-0479">Metal-binding</keyword>
<evidence type="ECO:0000313" key="46">
    <source>
        <dbReference type="Proteomes" id="UP000034566"/>
    </source>
</evidence>
<dbReference type="Pfam" id="PF00702">
    <property type="entry name" value="Hydrolase"/>
    <property type="match status" value="1"/>
</dbReference>
<dbReference type="EMBL" id="JJQV01000009">
    <property type="protein sequence ID" value="KKH86439.1"/>
    <property type="molecule type" value="Genomic_DNA"/>
</dbReference>
<evidence type="ECO:0000313" key="36">
    <source>
        <dbReference type="Proteomes" id="UP000033885"/>
    </source>
</evidence>
<evidence type="ECO:0000313" key="52">
    <source>
        <dbReference type="Proteomes" id="UP000034872"/>
    </source>
</evidence>
<evidence type="ECO:0000313" key="26">
    <source>
        <dbReference type="EMBL" id="KKH82939.1"/>
    </source>
</evidence>
<evidence type="ECO:0000313" key="40">
    <source>
        <dbReference type="Proteomes" id="UP000034188"/>
    </source>
</evidence>
<evidence type="ECO:0000313" key="34">
    <source>
        <dbReference type="Proteomes" id="UP000033835"/>
    </source>
</evidence>
<comment type="caution">
    <text evidence="12">The sequence shown here is derived from an EMBL/GenBank/DDBJ whole genome shotgun (WGS) entry which is preliminary data.</text>
</comment>
<comment type="similarity">
    <text evidence="2">Belongs to the cation transport ATPase (P-type) (TC 3.A.3) family. Type IB subfamily.</text>
</comment>
<evidence type="ECO:0000313" key="43">
    <source>
        <dbReference type="Proteomes" id="UP000034279"/>
    </source>
</evidence>
<comment type="subcellular location">
    <subcellularLocation>
        <location evidence="1">Membrane</location>
    </subcellularLocation>
</comment>
<dbReference type="SFLD" id="SFLDS00003">
    <property type="entry name" value="Haloacid_Dehalogenase"/>
    <property type="match status" value="1"/>
</dbReference>
<dbReference type="EMBL" id="JJRA01000070">
    <property type="protein sequence ID" value="KKI04145.1"/>
    <property type="molecule type" value="Genomic_DNA"/>
</dbReference>
<dbReference type="Proteomes" id="UP000033885">
    <property type="component" value="Unassembled WGS sequence"/>
</dbReference>
<evidence type="ECO:0000256" key="3">
    <source>
        <dbReference type="ARBA" id="ARBA00022692"/>
    </source>
</evidence>
<dbReference type="EMBL" id="JJQM01000084">
    <property type="protein sequence ID" value="KKH55094.1"/>
    <property type="molecule type" value="Genomic_DNA"/>
</dbReference>
<evidence type="ECO:0000313" key="45">
    <source>
        <dbReference type="Proteomes" id="UP000034547"/>
    </source>
</evidence>
<dbReference type="GO" id="GO:0016020">
    <property type="term" value="C:membrane"/>
    <property type="evidence" value="ECO:0007669"/>
    <property type="project" value="UniProtKB-SubCell"/>
</dbReference>
<dbReference type="PANTHER" id="PTHR48085:SF5">
    <property type="entry name" value="CADMIUM_ZINC-TRANSPORTING ATPASE HMA4-RELATED"/>
    <property type="match status" value="1"/>
</dbReference>
<evidence type="ECO:0000313" key="25">
    <source>
        <dbReference type="EMBL" id="KKH79077.1"/>
    </source>
</evidence>
<dbReference type="EMBL" id="JJQX01000042">
    <property type="protein sequence ID" value="KKH98487.1"/>
    <property type="molecule type" value="Genomic_DNA"/>
</dbReference>
<dbReference type="PANTHER" id="PTHR48085">
    <property type="entry name" value="CADMIUM/ZINC-TRANSPORTING ATPASE HMA2-RELATED"/>
    <property type="match status" value="1"/>
</dbReference>
<dbReference type="PRINTS" id="PR00941">
    <property type="entry name" value="CDATPASE"/>
</dbReference>
<feature type="transmembrane region" description="Helical" evidence="8">
    <location>
        <begin position="95"/>
        <end position="123"/>
    </location>
</feature>
<dbReference type="Proteomes" id="UP000034668">
    <property type="component" value="Unassembled WGS sequence"/>
</dbReference>
<evidence type="ECO:0000313" key="15">
    <source>
        <dbReference type="EMBL" id="KKG97774.1"/>
    </source>
</evidence>
<evidence type="ECO:0000256" key="7">
    <source>
        <dbReference type="ARBA" id="ARBA00023136"/>
    </source>
</evidence>
<dbReference type="GO" id="GO:0016887">
    <property type="term" value="F:ATP hydrolysis activity"/>
    <property type="evidence" value="ECO:0007669"/>
    <property type="project" value="InterPro"/>
</dbReference>
<dbReference type="GeneID" id="24865297"/>
<dbReference type="PROSITE" id="PS00154">
    <property type="entry name" value="ATPASE_E1_E2"/>
    <property type="match status" value="1"/>
</dbReference>
<evidence type="ECO:0000313" key="17">
    <source>
        <dbReference type="EMBL" id="KKH04099.1"/>
    </source>
</evidence>
<feature type="domain" description="P-type ATPase A" evidence="9">
    <location>
        <begin position="143"/>
        <end position="244"/>
    </location>
</feature>
<dbReference type="InterPro" id="IPR027256">
    <property type="entry name" value="P-typ_ATPase_IB"/>
</dbReference>
<dbReference type="SUPFAM" id="SSF81665">
    <property type="entry name" value="Calcium ATPase, transmembrane domain M"/>
    <property type="match status" value="1"/>
</dbReference>
<evidence type="ECO:0000259" key="9">
    <source>
        <dbReference type="Pfam" id="PF00122"/>
    </source>
</evidence>
<evidence type="ECO:0000313" key="18">
    <source>
        <dbReference type="EMBL" id="KKH36822.1"/>
    </source>
</evidence>
<evidence type="ECO:0000256" key="1">
    <source>
        <dbReference type="ARBA" id="ARBA00004370"/>
    </source>
</evidence>
<dbReference type="InterPro" id="IPR008250">
    <property type="entry name" value="ATPase_P-typ_transduc_dom_A_sf"/>
</dbReference>
<dbReference type="Proteomes" id="UP000033864">
    <property type="component" value="Unassembled WGS sequence"/>
</dbReference>
<dbReference type="EMBL" id="JJQG01000114">
    <property type="protein sequence ID" value="KKH36822.1"/>
    <property type="molecule type" value="Genomic_DNA"/>
</dbReference>
<dbReference type="EMBL" id="JJQJ01000048">
    <property type="protein sequence ID" value="KKH51821.1"/>
    <property type="molecule type" value="Genomic_DNA"/>
</dbReference>
<dbReference type="EMBL" id="JJOT01000090">
    <property type="protein sequence ID" value="KKG00838.1"/>
    <property type="molecule type" value="Genomic_DNA"/>
</dbReference>
<dbReference type="Pfam" id="PF00122">
    <property type="entry name" value="E1-E2_ATPase"/>
    <property type="match status" value="1"/>
</dbReference>
<evidence type="ECO:0000313" key="27">
    <source>
        <dbReference type="EMBL" id="KKH86439.1"/>
    </source>
</evidence>
<evidence type="ECO:0000313" key="48">
    <source>
        <dbReference type="Proteomes" id="UP000034668"/>
    </source>
</evidence>
<evidence type="ECO:0000313" key="20">
    <source>
        <dbReference type="EMBL" id="KKH51821.1"/>
    </source>
</evidence>
<name>A0A0F8FDC9_METMZ</name>
<evidence type="ECO:0000313" key="19">
    <source>
        <dbReference type="EMBL" id="KKH41503.1"/>
    </source>
</evidence>
<keyword evidence="6 8" id="KW-1133">Transmembrane helix</keyword>
<evidence type="ECO:0000313" key="21">
    <source>
        <dbReference type="EMBL" id="KKH55094.1"/>
    </source>
</evidence>
<evidence type="ECO:0000313" key="41">
    <source>
        <dbReference type="Proteomes" id="UP000034232"/>
    </source>
</evidence>
<dbReference type="CDD" id="cd02079">
    <property type="entry name" value="P-type_ATPase_HM"/>
    <property type="match status" value="1"/>
</dbReference>
<dbReference type="Proteomes" id="UP000034142">
    <property type="component" value="Unassembled WGS sequence"/>
</dbReference>
<dbReference type="EMBL" id="JJPW01000005">
    <property type="protein sequence ID" value="KKH04099.1"/>
    <property type="molecule type" value="Genomic_DNA"/>
</dbReference>
<dbReference type="InterPro" id="IPR059000">
    <property type="entry name" value="ATPase_P-type_domA"/>
</dbReference>
<evidence type="ECO:0000313" key="51">
    <source>
        <dbReference type="Proteomes" id="UP000034842"/>
    </source>
</evidence>
<dbReference type="InterPro" id="IPR001757">
    <property type="entry name" value="P_typ_ATPase"/>
</dbReference>
<evidence type="ECO:0000313" key="16">
    <source>
        <dbReference type="EMBL" id="KKH02066.1"/>
    </source>
</evidence>
<dbReference type="Proteomes" id="UP000034872">
    <property type="component" value="Unassembled WGS sequence"/>
</dbReference>
<dbReference type="InterPro" id="IPR023214">
    <property type="entry name" value="HAD_sf"/>
</dbReference>
<dbReference type="SUPFAM" id="SSF81653">
    <property type="entry name" value="Calcium ATPase, transduction domain A"/>
    <property type="match status" value="1"/>
</dbReference>
<dbReference type="InterPro" id="IPR036412">
    <property type="entry name" value="HAD-like_sf"/>
</dbReference>
<dbReference type="PRINTS" id="PR00119">
    <property type="entry name" value="CATATPASE"/>
</dbReference>
<dbReference type="InterPro" id="IPR023298">
    <property type="entry name" value="ATPase_P-typ_TM_dom_sf"/>
</dbReference>
<dbReference type="AlphaFoldDB" id="A0A0F8FDC9"/>
<keyword evidence="7 8" id="KW-0472">Membrane</keyword>
<dbReference type="Gene3D" id="3.40.1110.10">
    <property type="entry name" value="Calcium-transporting ATPase, cytoplasmic domain N"/>
    <property type="match status" value="1"/>
</dbReference>
<dbReference type="EMBL" id="JJQO01000301">
    <property type="protein sequence ID" value="KKH60101.1"/>
    <property type="molecule type" value="Genomic_DNA"/>
</dbReference>
<evidence type="ECO:0000313" key="10">
    <source>
        <dbReference type="EMBL" id="KKG00838.1"/>
    </source>
</evidence>
<dbReference type="EMBL" id="JJPV01000036">
    <property type="protein sequence ID" value="KKH02066.1"/>
    <property type="molecule type" value="Genomic_DNA"/>
</dbReference>
<evidence type="ECO:0000256" key="2">
    <source>
        <dbReference type="ARBA" id="ARBA00006024"/>
    </source>
</evidence>
<evidence type="ECO:0000313" key="35">
    <source>
        <dbReference type="Proteomes" id="UP000033864"/>
    </source>
</evidence>
<dbReference type="SFLD" id="SFLDG00002">
    <property type="entry name" value="C1.7:_P-type_atpase_like"/>
    <property type="match status" value="1"/>
</dbReference>
<dbReference type="Proteomes" id="UP000034468">
    <property type="component" value="Unassembled WGS sequence"/>
</dbReference>
<evidence type="ECO:0000313" key="44">
    <source>
        <dbReference type="Proteomes" id="UP000034468"/>
    </source>
</evidence>
<dbReference type="EMBL" id="JJOR01000111">
    <property type="protein sequence ID" value="KKG02501.1"/>
    <property type="molecule type" value="Genomic_DNA"/>
</dbReference>
<evidence type="ECO:0000313" key="31">
    <source>
        <dbReference type="EMBL" id="KKI04145.1"/>
    </source>
</evidence>
<dbReference type="InterPro" id="IPR051014">
    <property type="entry name" value="Cation_Transport_ATPase_IB"/>
</dbReference>
<dbReference type="InterPro" id="IPR023299">
    <property type="entry name" value="ATPase_P-typ_cyto_dom_N"/>
</dbReference>
<dbReference type="EMBL" id="JJPU01000086">
    <property type="protein sequence ID" value="KKG97774.1"/>
    <property type="molecule type" value="Genomic_DNA"/>
</dbReference>
<dbReference type="Proteomes" id="UP000034925">
    <property type="component" value="Unassembled WGS sequence"/>
</dbReference>
<dbReference type="EMBL" id="JJQR01000009">
    <property type="protein sequence ID" value="KKH79077.1"/>
    <property type="molecule type" value="Genomic_DNA"/>
</dbReference>
<evidence type="ECO:0000313" key="23">
    <source>
        <dbReference type="EMBL" id="KKH70495.1"/>
    </source>
</evidence>
<accession>A0A0F8FDC9</accession>
<evidence type="ECO:0000256" key="5">
    <source>
        <dbReference type="ARBA" id="ARBA00022967"/>
    </source>
</evidence>
<dbReference type="InterPro" id="IPR018303">
    <property type="entry name" value="ATPase_P-typ_P_site"/>
</dbReference>
<feature type="transmembrane region" description="Helical" evidence="8">
    <location>
        <begin position="263"/>
        <end position="279"/>
    </location>
</feature>
<dbReference type="Proteomes" id="UP000034842">
    <property type="component" value="Unassembled WGS sequence"/>
</dbReference>
<dbReference type="EMBL" id="JJRB01000013">
    <property type="protein sequence ID" value="KKI06342.1"/>
    <property type="molecule type" value="Genomic_DNA"/>
</dbReference>
<evidence type="ECO:0000256" key="6">
    <source>
        <dbReference type="ARBA" id="ARBA00022989"/>
    </source>
</evidence>
<feature type="transmembrane region" description="Helical" evidence="8">
    <location>
        <begin position="33"/>
        <end position="53"/>
    </location>
</feature>
<evidence type="ECO:0000313" key="11">
    <source>
        <dbReference type="EMBL" id="KKG02501.1"/>
    </source>
</evidence>
<evidence type="ECO:0000313" key="53">
    <source>
        <dbReference type="Proteomes" id="UP000034925"/>
    </source>
</evidence>
<dbReference type="EMBL" id="JJQP01000021">
    <property type="protein sequence ID" value="KKH70495.1"/>
    <property type="molecule type" value="Genomic_DNA"/>
</dbReference>
<evidence type="ECO:0000313" key="33">
    <source>
        <dbReference type="Proteomes" id="UP000033814"/>
    </source>
</evidence>
<dbReference type="EMBL" id="JJQW01000086">
    <property type="protein sequence ID" value="KKH86967.1"/>
    <property type="molecule type" value="Genomic_DNA"/>
</dbReference>
<dbReference type="FunFam" id="2.70.150.10:FF:000002">
    <property type="entry name" value="Copper-transporting ATPase 1, putative"/>
    <property type="match status" value="1"/>
</dbReference>
<dbReference type="EMBL" id="JJPJ01000091">
    <property type="protein sequence ID" value="KKG61016.1"/>
    <property type="molecule type" value="Genomic_DNA"/>
</dbReference>
<evidence type="ECO:0000313" key="42">
    <source>
        <dbReference type="Proteomes" id="UP000034253"/>
    </source>
</evidence>
<dbReference type="Proteomes" id="UP000034232">
    <property type="component" value="Unassembled WGS sequence"/>
</dbReference>
<evidence type="ECO:0000313" key="38">
    <source>
        <dbReference type="Proteomes" id="UP000034040"/>
    </source>
</evidence>
<dbReference type="Proteomes" id="UP000034040">
    <property type="component" value="Unassembled WGS sequence"/>
</dbReference>
<evidence type="ECO:0000313" key="37">
    <source>
        <dbReference type="Proteomes" id="UP000034021"/>
    </source>
</evidence>
<evidence type="ECO:0000313" key="54">
    <source>
        <dbReference type="Proteomes" id="UP000034937"/>
    </source>
</evidence>
<evidence type="ECO:0000313" key="22">
    <source>
        <dbReference type="EMBL" id="KKH60101.1"/>
    </source>
</evidence>
<dbReference type="GO" id="GO:0005524">
    <property type="term" value="F:ATP binding"/>
    <property type="evidence" value="ECO:0007669"/>
    <property type="project" value="InterPro"/>
</dbReference>
<dbReference type="SFLD" id="SFLDF00027">
    <property type="entry name" value="p-type_atpase"/>
    <property type="match status" value="1"/>
</dbReference>
<evidence type="ECO:0000313" key="47">
    <source>
        <dbReference type="Proteomes" id="UP000034597"/>
    </source>
</evidence>
<reference evidence="33 34" key="1">
    <citation type="journal article" date="2015" name="ISME J.">
        <title>Genomic and phenotypic differentiation among Methanosarcina mazei populations from Columbia River sediment.</title>
        <authorList>
            <person name="Youngblut N.D."/>
            <person name="Wirth J.S."/>
            <person name="Henriksen J.R."/>
            <person name="Smith M."/>
            <person name="Simon H."/>
            <person name="Metcalf W.W."/>
            <person name="Whitaker R.J."/>
        </authorList>
    </citation>
    <scope>NUCLEOTIDE SEQUENCE [LARGE SCALE GENOMIC DNA]</scope>
    <source>
        <strain evidence="18 50">1.H.A.1A.1</strain>
        <strain evidence="19 37">1.H.A.1A.3</strain>
        <strain evidence="20 35">1.H.A.1A.6</strain>
        <strain evidence="21 41">1.H.A.2.3</strain>
        <strain evidence="22 49">1.H.A.2.7</strain>
        <strain evidence="23">1.H.A.2.8</strain>
        <strain evidence="25 53">1.H.M.1A.1</strain>
        <strain evidence="24 38">1.H.M.1A.2</strain>
        <strain evidence="26 51">1.H.M.1A.3</strain>
        <strain evidence="27 33">1.H.M.2.2</strain>
        <strain evidence="28 54">1.H.M.2.3</strain>
        <strain evidence="30 48">1.H.M.2.4</strain>
        <strain evidence="29 52">1.H.T.2.1</strain>
        <strain evidence="31 36">1.H.T.2.3</strain>
        <strain evidence="32 45">1.H.T.2.5</strain>
        <strain evidence="11 39">2.F.A.2.3</strain>
        <strain evidence="10 47">2.F.T.0.2</strain>
        <strain evidence="12 40">3.F.T.1A.1</strain>
        <strain evidence="13 43">3.F.T.1A.2</strain>
        <strain evidence="14 46">3.F.T.1A.4</strain>
        <strain evidence="15 44">3.H.M.1B.1</strain>
        <strain evidence="16 34">3.H.M.1B.2</strain>
        <strain evidence="17 42">3.H.M.1B.5</strain>
    </source>
</reference>
<dbReference type="Proteomes" id="UP000034253">
    <property type="component" value="Unassembled WGS sequence"/>
</dbReference>
<feature type="transmembrane region" description="Helical" evidence="8">
    <location>
        <begin position="285"/>
        <end position="314"/>
    </location>
</feature>
<dbReference type="EMBL" id="JJPI01000141">
    <property type="protein sequence ID" value="KKG50231.1"/>
    <property type="molecule type" value="Genomic_DNA"/>
</dbReference>
<evidence type="ECO:0000313" key="32">
    <source>
        <dbReference type="EMBL" id="KKI06342.1"/>
    </source>
</evidence>
<dbReference type="Gene3D" id="2.70.150.10">
    <property type="entry name" value="Calcium-transporting ATPase, cytoplasmic transduction domain A"/>
    <property type="match status" value="1"/>
</dbReference>
<dbReference type="InterPro" id="IPR044492">
    <property type="entry name" value="P_typ_ATPase_HD_dom"/>
</dbReference>
<dbReference type="Proteomes" id="UP000033814">
    <property type="component" value="Unassembled WGS sequence"/>
</dbReference>
<evidence type="ECO:0000313" key="50">
    <source>
        <dbReference type="Proteomes" id="UP000034758"/>
    </source>
</evidence>
<dbReference type="EMBL" id="JJQS01000015">
    <property type="protein sequence ID" value="KKH78197.1"/>
    <property type="molecule type" value="Genomic_DNA"/>
</dbReference>
<sequence>MTKNTSLCTKDFLSNLRNVVIRYQDFLLDPGTLFTVASGVLLVIAIAAYPQNMLSDGNNTGEGDWLYLLSALTGSSFIWWSAYKGIKERDFTADIPVTIATIAAIAIGQYSAAAVVAVLLLLGGMLEELVSARAGKALESLAKLLPDRVTVRRDGHDIVVPLEDVQVGDTILVKSGERIAVDGTVHSGNASVNQAAITGESLPVDKQSGDTVFAGTLNETGAMEILATKVGKETTLGQINRLIEEAQTQKPNVERLLNRHAKIYTPTAIVLGGLLWWWSGDMMRAITMLIVFCPCVMVLATPTALVASVGNAALKGNLIKKGATIESMAKIDTVIFDKTGTLTYGEPKLASIIVLNNNSDENLLLLAAIAEKFSEHPFGKAVVKAAEEKGLSIPDPESFESISGIGIKVKTCGKNIFVGRPKQLFTLNISHSDETEKIIKEQSQLGRNVVVIGIENEVAGLLTFEDKIRPESKKSIENLHKLGIKTVMVTGDSKAVAERIAKSLDISEVYAEVMPQEKVEIVKRLQLKGHKIIFVGDGVNDGPALVTADVGVAMGLTGTDVAIETAEVGLLSDDLLKIPYLISISKKAINTIWQNVAFSLSILSIAVILTVPGILTPVTGALLHELSSIPVIMNSARLITYKPED</sequence>
<dbReference type="RefSeq" id="WP_048038780.1">
    <property type="nucleotide sequence ID" value="NZ_JBLVWA010000260.1"/>
</dbReference>
<dbReference type="Gene3D" id="3.40.50.1000">
    <property type="entry name" value="HAD superfamily/HAD-like"/>
    <property type="match status" value="1"/>
</dbReference>
<dbReference type="GO" id="GO:0046872">
    <property type="term" value="F:metal ion binding"/>
    <property type="evidence" value="ECO:0007669"/>
    <property type="project" value="UniProtKB-KW"/>
</dbReference>
<proteinExistence type="inferred from homology"/>
<evidence type="ECO:0000313" key="49">
    <source>
        <dbReference type="Proteomes" id="UP000034692"/>
    </source>
</evidence>
<organism evidence="12 40">
    <name type="scientific">Methanosarcina mazei</name>
    <name type="common">Methanosarcina frisia</name>
    <dbReference type="NCBI Taxonomy" id="2209"/>
    <lineage>
        <taxon>Archaea</taxon>
        <taxon>Methanobacteriati</taxon>
        <taxon>Methanobacteriota</taxon>
        <taxon>Stenosarchaea group</taxon>
        <taxon>Methanomicrobia</taxon>
        <taxon>Methanosarcinales</taxon>
        <taxon>Methanosarcinaceae</taxon>
        <taxon>Methanosarcina</taxon>
    </lineage>
</organism>
<gene>
    <name evidence="11" type="ORF">DU31_05485</name>
    <name evidence="12" type="ORF">DU33_10775</name>
    <name evidence="10" type="ORF">DU40_15225</name>
    <name evidence="14" type="ORF">DU45_15190</name>
    <name evidence="19" type="ORF">DU50_18130</name>
    <name evidence="18" type="ORF">DU54_07935</name>
    <name evidence="17" type="ORF">DU56_16475</name>
    <name evidence="13" type="ORF">DU64_10505</name>
    <name evidence="15" type="ORF">DU66_15130</name>
    <name evidence="16" type="ORF">DU68_10345</name>
    <name evidence="23" type="ORF">DU73_14010</name>
    <name evidence="22" type="ORF">DU75_05215</name>
    <name evidence="21" type="ORF">DU76_05105</name>
    <name evidence="24" type="ORF">DU77_04895</name>
    <name evidence="26" type="ORF">DU78_13710</name>
    <name evidence="30" type="ORF">DU79_20465</name>
    <name evidence="31" type="ORF">DU81_04395</name>
    <name evidence="27" type="ORF">DU82_11260</name>
    <name evidence="32" type="ORF">DU83_11055</name>
    <name evidence="29" type="ORF">DU84_08525</name>
    <name evidence="20" type="ORF">DU85_10230</name>
    <name evidence="25" type="ORF">DU86_05830</name>
    <name evidence="28" type="ORF">DU88_07480</name>
</gene>
<evidence type="ECO:0000313" key="29">
    <source>
        <dbReference type="EMBL" id="KKH96642.1"/>
    </source>
</evidence>
<evidence type="ECO:0000313" key="39">
    <source>
        <dbReference type="Proteomes" id="UP000034142"/>
    </source>
</evidence>
<dbReference type="GO" id="GO:0019829">
    <property type="term" value="F:ATPase-coupled monoatomic cation transmembrane transporter activity"/>
    <property type="evidence" value="ECO:0007669"/>
    <property type="project" value="InterPro"/>
</dbReference>
<dbReference type="Proteomes" id="UP000034937">
    <property type="component" value="Unassembled WGS sequence"/>
</dbReference>
<dbReference type="PATRIC" id="fig|2209.42.peg.2381"/>
<dbReference type="NCBIfam" id="TIGR01525">
    <property type="entry name" value="ATPase-IB_hvy"/>
    <property type="match status" value="1"/>
</dbReference>
<evidence type="ECO:0000256" key="4">
    <source>
        <dbReference type="ARBA" id="ARBA00022723"/>
    </source>
</evidence>
<feature type="transmembrane region" description="Helical" evidence="8">
    <location>
        <begin position="596"/>
        <end position="615"/>
    </location>
</feature>
<dbReference type="EMBL" id="JJQZ01000071">
    <property type="protein sequence ID" value="KKH96642.1"/>
    <property type="molecule type" value="Genomic_DNA"/>
</dbReference>
<evidence type="ECO:0000313" key="13">
    <source>
        <dbReference type="EMBL" id="KKG61016.1"/>
    </source>
</evidence>
<dbReference type="NCBIfam" id="TIGR01511">
    <property type="entry name" value="ATPase-IB1_Cu"/>
    <property type="match status" value="1"/>
</dbReference>
<evidence type="ECO:0000313" key="28">
    <source>
        <dbReference type="EMBL" id="KKH86967.1"/>
    </source>
</evidence>
<dbReference type="Proteomes" id="UP000034566">
    <property type="component" value="Unassembled WGS sequence"/>
</dbReference>
<evidence type="ECO:0000313" key="14">
    <source>
        <dbReference type="EMBL" id="KKG63301.1"/>
    </source>
</evidence>
<evidence type="ECO:0000313" key="30">
    <source>
        <dbReference type="EMBL" id="KKH98487.1"/>
    </source>
</evidence>
<dbReference type="Proteomes" id="UP000033835">
    <property type="component" value="Unassembled WGS sequence"/>
</dbReference>
<dbReference type="Proteomes" id="UP000034692">
    <property type="component" value="Unassembled WGS sequence"/>
</dbReference>
<dbReference type="Proteomes" id="UP000034021">
    <property type="component" value="Unassembled WGS sequence"/>
</dbReference>
<dbReference type="Proteomes" id="UP000034547">
    <property type="component" value="Unassembled WGS sequence"/>
</dbReference>
<dbReference type="Proteomes" id="UP000034188">
    <property type="component" value="Unassembled WGS sequence"/>
</dbReference>
<evidence type="ECO:0000313" key="12">
    <source>
        <dbReference type="EMBL" id="KKG50231.1"/>
    </source>
</evidence>
<protein>
    <submittedName>
        <fullName evidence="12">ATPase</fullName>
    </submittedName>
</protein>
<dbReference type="EMBL" id="JJPK01000039">
    <property type="protein sequence ID" value="KKG63301.1"/>
    <property type="molecule type" value="Genomic_DNA"/>
</dbReference>
<dbReference type="Proteomes" id="UP000034597">
    <property type="component" value="Unassembled WGS sequence"/>
</dbReference>
<dbReference type="NCBIfam" id="TIGR01494">
    <property type="entry name" value="ATPase_P-type"/>
    <property type="match status" value="1"/>
</dbReference>
<dbReference type="SUPFAM" id="SSF56784">
    <property type="entry name" value="HAD-like"/>
    <property type="match status" value="1"/>
</dbReference>
<evidence type="ECO:0000313" key="24">
    <source>
        <dbReference type="EMBL" id="KKH78197.1"/>
    </source>
</evidence>